<accession>A0A7S3I5A2</accession>
<evidence type="ECO:0000313" key="1">
    <source>
        <dbReference type="EMBL" id="CAE0314155.1"/>
    </source>
</evidence>
<dbReference type="AlphaFoldDB" id="A0A7S3I5A2"/>
<protein>
    <submittedName>
        <fullName evidence="1">Uncharacterized protein</fullName>
    </submittedName>
</protein>
<name>A0A7S3I5A2_9SPIT</name>
<sequence>MRSRDLRHYVNNSNSITASKTAHPGIKMRYVLKQKNGYGGADMLKFEGDYTWPLQTKGRKNAQDALNGTGYVNVAEFMNEWVADEAIRAEFPTANDYIEFKEDIIKRAEELVHAFN</sequence>
<proteinExistence type="predicted"/>
<gene>
    <name evidence="1" type="ORF">FEHR0123_LOCUS9079</name>
</gene>
<reference evidence="1" key="1">
    <citation type="submission" date="2021-01" db="EMBL/GenBank/DDBJ databases">
        <authorList>
            <person name="Corre E."/>
            <person name="Pelletier E."/>
            <person name="Niang G."/>
            <person name="Scheremetjew M."/>
            <person name="Finn R."/>
            <person name="Kale V."/>
            <person name="Holt S."/>
            <person name="Cochrane G."/>
            <person name="Meng A."/>
            <person name="Brown T."/>
            <person name="Cohen L."/>
        </authorList>
    </citation>
    <scope>NUCLEOTIDE SEQUENCE</scope>
    <source>
        <strain evidence="1">Fehren 1</strain>
    </source>
</reference>
<dbReference type="EMBL" id="HBIE01030237">
    <property type="protein sequence ID" value="CAE0314155.1"/>
    <property type="molecule type" value="Transcribed_RNA"/>
</dbReference>
<organism evidence="1">
    <name type="scientific">Favella ehrenbergii</name>
    <dbReference type="NCBI Taxonomy" id="182087"/>
    <lineage>
        <taxon>Eukaryota</taxon>
        <taxon>Sar</taxon>
        <taxon>Alveolata</taxon>
        <taxon>Ciliophora</taxon>
        <taxon>Intramacronucleata</taxon>
        <taxon>Spirotrichea</taxon>
        <taxon>Choreotrichia</taxon>
        <taxon>Tintinnida</taxon>
        <taxon>Xystonellidae</taxon>
        <taxon>Favella</taxon>
    </lineage>
</organism>